<keyword evidence="7" id="KW-0653">Protein transport</keyword>
<dbReference type="PANTHER" id="PTHR33446:SF2">
    <property type="entry name" value="PROTEIN TONB"/>
    <property type="match status" value="1"/>
</dbReference>
<evidence type="ECO:0000256" key="9">
    <source>
        <dbReference type="ARBA" id="ARBA00023136"/>
    </source>
</evidence>
<feature type="transmembrane region" description="Helical" evidence="10">
    <location>
        <begin position="6"/>
        <end position="22"/>
    </location>
</feature>
<comment type="subcellular location">
    <subcellularLocation>
        <location evidence="1">Cell inner membrane</location>
        <topology evidence="1">Single-pass membrane protein</topology>
        <orientation evidence="1">Periplasmic side</orientation>
    </subcellularLocation>
</comment>
<evidence type="ECO:0000256" key="3">
    <source>
        <dbReference type="ARBA" id="ARBA00022448"/>
    </source>
</evidence>
<evidence type="ECO:0000256" key="5">
    <source>
        <dbReference type="ARBA" id="ARBA00022519"/>
    </source>
</evidence>
<proteinExistence type="inferred from homology"/>
<dbReference type="Gene3D" id="3.30.1150.10">
    <property type="match status" value="1"/>
</dbReference>
<comment type="caution">
    <text evidence="12">The sequence shown here is derived from an EMBL/GenBank/DDBJ whole genome shotgun (WGS) entry which is preliminary data.</text>
</comment>
<evidence type="ECO:0000256" key="10">
    <source>
        <dbReference type="SAM" id="Phobius"/>
    </source>
</evidence>
<protein>
    <submittedName>
        <fullName evidence="12">M56 family metallopeptidase</fullName>
    </submittedName>
</protein>
<evidence type="ECO:0000256" key="2">
    <source>
        <dbReference type="ARBA" id="ARBA00006555"/>
    </source>
</evidence>
<dbReference type="Proteomes" id="UP001597525">
    <property type="component" value="Unassembled WGS sequence"/>
</dbReference>
<keyword evidence="6 10" id="KW-0812">Transmembrane</keyword>
<dbReference type="InterPro" id="IPR006260">
    <property type="entry name" value="TonB/TolA_C"/>
</dbReference>
<reference evidence="13" key="1">
    <citation type="journal article" date="2019" name="Int. J. Syst. Evol. Microbiol.">
        <title>The Global Catalogue of Microorganisms (GCM) 10K type strain sequencing project: providing services to taxonomists for standard genome sequencing and annotation.</title>
        <authorList>
            <consortium name="The Broad Institute Genomics Platform"/>
            <consortium name="The Broad Institute Genome Sequencing Center for Infectious Disease"/>
            <person name="Wu L."/>
            <person name="Ma J."/>
        </authorList>
    </citation>
    <scope>NUCLEOTIDE SEQUENCE [LARGE SCALE GENOMIC DNA]</scope>
    <source>
        <strain evidence="13">KCTC 22814</strain>
    </source>
</reference>
<keyword evidence="3" id="KW-0813">Transport</keyword>
<dbReference type="NCBIfam" id="TIGR01352">
    <property type="entry name" value="tonB_Cterm"/>
    <property type="match status" value="1"/>
</dbReference>
<evidence type="ECO:0000256" key="1">
    <source>
        <dbReference type="ARBA" id="ARBA00004383"/>
    </source>
</evidence>
<feature type="transmembrane region" description="Helical" evidence="10">
    <location>
        <begin position="34"/>
        <end position="51"/>
    </location>
</feature>
<dbReference type="SUPFAM" id="SSF74653">
    <property type="entry name" value="TolA/TonB C-terminal domain"/>
    <property type="match status" value="1"/>
</dbReference>
<dbReference type="PROSITE" id="PS52015">
    <property type="entry name" value="TONB_CTD"/>
    <property type="match status" value="1"/>
</dbReference>
<evidence type="ECO:0000313" key="12">
    <source>
        <dbReference type="EMBL" id="MFD2968183.1"/>
    </source>
</evidence>
<feature type="transmembrane region" description="Helical" evidence="10">
    <location>
        <begin position="247"/>
        <end position="266"/>
    </location>
</feature>
<gene>
    <name evidence="12" type="ORF">ACFS7Y_12335</name>
</gene>
<dbReference type="Pfam" id="PF05569">
    <property type="entry name" value="Peptidase_M56"/>
    <property type="match status" value="1"/>
</dbReference>
<keyword evidence="8 10" id="KW-1133">Transmembrane helix</keyword>
<keyword evidence="13" id="KW-1185">Reference proteome</keyword>
<organism evidence="12 13">
    <name type="scientific">Sphingobacterium bambusae</name>
    <dbReference type="NCBI Taxonomy" id="662858"/>
    <lineage>
        <taxon>Bacteria</taxon>
        <taxon>Pseudomonadati</taxon>
        <taxon>Bacteroidota</taxon>
        <taxon>Sphingobacteriia</taxon>
        <taxon>Sphingobacteriales</taxon>
        <taxon>Sphingobacteriaceae</taxon>
        <taxon>Sphingobacterium</taxon>
    </lineage>
</organism>
<name>A0ABW6BF80_9SPHI</name>
<dbReference type="Pfam" id="PF03544">
    <property type="entry name" value="TonB_C"/>
    <property type="match status" value="1"/>
</dbReference>
<dbReference type="RefSeq" id="WP_320185825.1">
    <property type="nucleotide sequence ID" value="NZ_CP138332.1"/>
</dbReference>
<accession>A0ABW6BF80</accession>
<evidence type="ECO:0000259" key="11">
    <source>
        <dbReference type="PROSITE" id="PS52015"/>
    </source>
</evidence>
<dbReference type="EMBL" id="JBHUPB010000008">
    <property type="protein sequence ID" value="MFD2968183.1"/>
    <property type="molecule type" value="Genomic_DNA"/>
</dbReference>
<keyword evidence="9 10" id="KW-0472">Membrane</keyword>
<evidence type="ECO:0000256" key="6">
    <source>
        <dbReference type="ARBA" id="ARBA00022692"/>
    </source>
</evidence>
<dbReference type="PANTHER" id="PTHR33446">
    <property type="entry name" value="PROTEIN TONB-RELATED"/>
    <property type="match status" value="1"/>
</dbReference>
<keyword evidence="5" id="KW-0997">Cell inner membrane</keyword>
<feature type="domain" description="TonB C-terminal" evidence="11">
    <location>
        <begin position="320"/>
        <end position="415"/>
    </location>
</feature>
<evidence type="ECO:0000313" key="13">
    <source>
        <dbReference type="Proteomes" id="UP001597525"/>
    </source>
</evidence>
<dbReference type="InterPro" id="IPR051045">
    <property type="entry name" value="TonB-dependent_transducer"/>
</dbReference>
<evidence type="ECO:0000256" key="7">
    <source>
        <dbReference type="ARBA" id="ARBA00022927"/>
    </source>
</evidence>
<evidence type="ECO:0000256" key="4">
    <source>
        <dbReference type="ARBA" id="ARBA00022475"/>
    </source>
</evidence>
<dbReference type="InterPro" id="IPR037682">
    <property type="entry name" value="TonB_C"/>
</dbReference>
<keyword evidence="4" id="KW-1003">Cell membrane</keyword>
<sequence>MVYLILVNVSLLLCYALYSIFLKKLTFFQLNRIYLLGAVIVSLLIPIGLFIDMPRGLIAEETLPNIDLNLFLGEEMLLAEQADRAASMQDILQIVYWIGAGLALLWLCFRCSRVLVLLRSGNSTFSFAFFRTVVLADQVSENQVIAAHEQIHVAQGHSYDLVFVELVRVFNWFNPVLRLYLKELKFQHECIADEQSSVDRVAYAELLVAQAMQVERSHFLHEFSEKSFLKNRIAMLFKEKTQNKYKFLYLSIAPVLGLTLLSTLVFNSSKAKSLVRDIENKVEYTAVITAEPDTTGTKMKEDAEKQKVFTATEVNPEPVGGLANFRKWIGDNYSYPQEAVDAALKGQMVVSFIVEADGTLSNFEVIKDLGYGTGEAALDLLRKAAKWAPGIQNGRKVRVAYTLPITLNLEEDKKG</sequence>
<feature type="transmembrane region" description="Helical" evidence="10">
    <location>
        <begin position="91"/>
        <end position="109"/>
    </location>
</feature>
<comment type="similarity">
    <text evidence="2">Belongs to the TonB family.</text>
</comment>
<evidence type="ECO:0000256" key="8">
    <source>
        <dbReference type="ARBA" id="ARBA00022989"/>
    </source>
</evidence>
<dbReference type="InterPro" id="IPR008756">
    <property type="entry name" value="Peptidase_M56"/>
</dbReference>